<sequence>MSESVKKLFRLFKDGDDSIISKIATGDETQIPFFEFPTSQECKVRVFEDDPMPAMVKRQCSMKKVMYAFLSDVQDWSKLSSWKDRRQSQVTGTLLSVCQKFFKK</sequence>
<feature type="non-terminal residue" evidence="1">
    <location>
        <position position="104"/>
    </location>
</feature>
<dbReference type="Proteomes" id="UP000054359">
    <property type="component" value="Unassembled WGS sequence"/>
</dbReference>
<dbReference type="AlphaFoldDB" id="A0A087TNY9"/>
<dbReference type="EMBL" id="KK116106">
    <property type="protein sequence ID" value="KFM66828.1"/>
    <property type="molecule type" value="Genomic_DNA"/>
</dbReference>
<protein>
    <submittedName>
        <fullName evidence="1">Uncharacterized protein</fullName>
    </submittedName>
</protein>
<proteinExistence type="predicted"/>
<name>A0A087TNY9_STEMI</name>
<gene>
    <name evidence="1" type="ORF">X975_03455</name>
</gene>
<organism evidence="1 2">
    <name type="scientific">Stegodyphus mimosarum</name>
    <name type="common">African social velvet spider</name>
    <dbReference type="NCBI Taxonomy" id="407821"/>
    <lineage>
        <taxon>Eukaryota</taxon>
        <taxon>Metazoa</taxon>
        <taxon>Ecdysozoa</taxon>
        <taxon>Arthropoda</taxon>
        <taxon>Chelicerata</taxon>
        <taxon>Arachnida</taxon>
        <taxon>Araneae</taxon>
        <taxon>Araneomorphae</taxon>
        <taxon>Entelegynae</taxon>
        <taxon>Eresoidea</taxon>
        <taxon>Eresidae</taxon>
        <taxon>Stegodyphus</taxon>
    </lineage>
</organism>
<dbReference type="OrthoDB" id="10017160at2759"/>
<accession>A0A087TNY9</accession>
<evidence type="ECO:0000313" key="1">
    <source>
        <dbReference type="EMBL" id="KFM66828.1"/>
    </source>
</evidence>
<keyword evidence="2" id="KW-1185">Reference proteome</keyword>
<reference evidence="1 2" key="1">
    <citation type="submission" date="2013-11" db="EMBL/GenBank/DDBJ databases">
        <title>Genome sequencing of Stegodyphus mimosarum.</title>
        <authorList>
            <person name="Bechsgaard J."/>
        </authorList>
    </citation>
    <scope>NUCLEOTIDE SEQUENCE [LARGE SCALE GENOMIC DNA]</scope>
</reference>
<evidence type="ECO:0000313" key="2">
    <source>
        <dbReference type="Proteomes" id="UP000054359"/>
    </source>
</evidence>